<dbReference type="GO" id="GO:0006207">
    <property type="term" value="P:'de novo' pyrimidine nucleobase biosynthetic process"/>
    <property type="evidence" value="ECO:0007669"/>
    <property type="project" value="InterPro"/>
</dbReference>
<accession>A0A4Q0M9F2</accession>
<feature type="binding site" evidence="7 9">
    <location>
        <position position="122"/>
    </location>
    <ligand>
        <name>substrate</name>
    </ligand>
</feature>
<dbReference type="InterPro" id="IPR018089">
    <property type="entry name" value="OMPdecase_AS"/>
</dbReference>
<sequence length="239" mass="24556">MTGAAIRDPRDRLIVGLDLASLTEAESVVARLGDAVTFYKIGFELAVAGGLTLAERLARSDKKVFVDLKLHDIGATVEKATRQIARLGAAMTTVHAYPQTLRAAAAGRGDSALKVLGVTVLTSWDQSDVAAAGFSGTPEALVARRVKQARDCGVDGVICAPTDLASVRGVAPPPFLAVTPGVRPAGSAAGDQKRVATPGEAIRAGADHLVVGRPILAAPDPRAAAEAILQEIDQALAEA</sequence>
<evidence type="ECO:0000256" key="3">
    <source>
        <dbReference type="ARBA" id="ARBA00022793"/>
    </source>
</evidence>
<dbReference type="PANTHER" id="PTHR32119">
    <property type="entry name" value="OROTIDINE 5'-PHOSPHATE DECARBOXYLASE"/>
    <property type="match status" value="1"/>
</dbReference>
<dbReference type="OrthoDB" id="9806203at2"/>
<feature type="active site" description="For OMPdecase activity" evidence="8">
    <location>
        <position position="67"/>
    </location>
</feature>
<evidence type="ECO:0000256" key="7">
    <source>
        <dbReference type="HAMAP-Rule" id="MF_01200"/>
    </source>
</evidence>
<name>A0A4Q0M9F2_9HYPH</name>
<proteinExistence type="inferred from homology"/>
<feature type="active site" description="For OMPdecase activity" evidence="8">
    <location>
        <position position="69"/>
    </location>
</feature>
<evidence type="ECO:0000256" key="4">
    <source>
        <dbReference type="ARBA" id="ARBA00022975"/>
    </source>
</evidence>
<dbReference type="InterPro" id="IPR013785">
    <property type="entry name" value="Aldolase_TIM"/>
</dbReference>
<dbReference type="InterPro" id="IPR001754">
    <property type="entry name" value="OMPdeCOase_dom"/>
</dbReference>
<dbReference type="EC" id="4.1.1.23" evidence="7"/>
<dbReference type="HAMAP" id="MF_01200_B">
    <property type="entry name" value="OMPdecase_type1_B"/>
    <property type="match status" value="1"/>
</dbReference>
<dbReference type="GO" id="GO:0044205">
    <property type="term" value="P:'de novo' UMP biosynthetic process"/>
    <property type="evidence" value="ECO:0007669"/>
    <property type="project" value="UniProtKB-UniRule"/>
</dbReference>
<keyword evidence="3 7" id="KW-0210">Decarboxylase</keyword>
<keyword evidence="5 7" id="KW-0456">Lyase</keyword>
<dbReference type="AlphaFoldDB" id="A0A4Q0M9F2"/>
<comment type="function">
    <text evidence="1 7">Catalyzes the decarboxylation of orotidine 5'-monophosphate (OMP) to uridine 5'-monophosphate (UMP).</text>
</comment>
<feature type="binding site" evidence="7 9">
    <location>
        <position position="18"/>
    </location>
    <ligand>
        <name>substrate</name>
    </ligand>
</feature>
<dbReference type="SMART" id="SM00934">
    <property type="entry name" value="OMPdecase"/>
    <property type="match status" value="1"/>
</dbReference>
<feature type="binding site" evidence="7">
    <location>
        <begin position="67"/>
        <end position="76"/>
    </location>
    <ligand>
        <name>substrate</name>
    </ligand>
</feature>
<feature type="active site" description="Proton donor" evidence="7">
    <location>
        <position position="69"/>
    </location>
</feature>
<comment type="catalytic activity">
    <reaction evidence="6 7 10">
        <text>orotidine 5'-phosphate + H(+) = UMP + CO2</text>
        <dbReference type="Rhea" id="RHEA:11596"/>
        <dbReference type="ChEBI" id="CHEBI:15378"/>
        <dbReference type="ChEBI" id="CHEBI:16526"/>
        <dbReference type="ChEBI" id="CHEBI:57538"/>
        <dbReference type="ChEBI" id="CHEBI:57865"/>
        <dbReference type="EC" id="4.1.1.23"/>
    </reaction>
</comment>
<reference evidence="12 13" key="1">
    <citation type="submission" date="2018-12" db="EMBL/GenBank/DDBJ databases">
        <title>bacterium Hansschlegelia zhihuaiae S113.</title>
        <authorList>
            <person name="He J."/>
        </authorList>
    </citation>
    <scope>NUCLEOTIDE SEQUENCE [LARGE SCALE GENOMIC DNA]</scope>
    <source>
        <strain evidence="12 13">S 113</strain>
    </source>
</reference>
<evidence type="ECO:0000259" key="11">
    <source>
        <dbReference type="SMART" id="SM00934"/>
    </source>
</evidence>
<dbReference type="GO" id="GO:0004590">
    <property type="term" value="F:orotidine-5'-phosphate decarboxylase activity"/>
    <property type="evidence" value="ECO:0007669"/>
    <property type="project" value="UniProtKB-UniRule"/>
</dbReference>
<feature type="binding site" evidence="7 9">
    <location>
        <position position="183"/>
    </location>
    <ligand>
        <name>substrate</name>
    </ligand>
</feature>
<evidence type="ECO:0000256" key="1">
    <source>
        <dbReference type="ARBA" id="ARBA00002356"/>
    </source>
</evidence>
<dbReference type="GO" id="GO:0005829">
    <property type="term" value="C:cytosol"/>
    <property type="evidence" value="ECO:0007669"/>
    <property type="project" value="TreeGrafter"/>
</dbReference>
<dbReference type="InterPro" id="IPR014732">
    <property type="entry name" value="OMPdecase"/>
</dbReference>
<dbReference type="CDD" id="cd04725">
    <property type="entry name" value="OMP_decarboxylase_like"/>
    <property type="match status" value="1"/>
</dbReference>
<dbReference type="InterPro" id="IPR047596">
    <property type="entry name" value="OMPdecase_bac"/>
</dbReference>
<protein>
    <recommendedName>
        <fullName evidence="7">Orotidine 5'-phosphate decarboxylase</fullName>
        <ecNumber evidence="7">4.1.1.23</ecNumber>
    </recommendedName>
    <alternativeName>
        <fullName evidence="7">OMP decarboxylase</fullName>
        <shortName evidence="7">OMPDCase</shortName>
        <shortName evidence="7">OMPdecase</shortName>
    </alternativeName>
</protein>
<dbReference type="Gene3D" id="3.20.20.70">
    <property type="entry name" value="Aldolase class I"/>
    <property type="match status" value="1"/>
</dbReference>
<dbReference type="RefSeq" id="WP_128778936.1">
    <property type="nucleotide sequence ID" value="NZ_RYFI01000021.1"/>
</dbReference>
<comment type="pathway">
    <text evidence="2 7 10">Pyrimidine metabolism; UMP biosynthesis via de novo pathway; UMP from orotate: step 2/2.</text>
</comment>
<dbReference type="UniPathway" id="UPA00070">
    <property type="reaction ID" value="UER00120"/>
</dbReference>
<feature type="binding site" evidence="7 9">
    <location>
        <position position="213"/>
    </location>
    <ligand>
        <name>substrate</name>
    </ligand>
</feature>
<evidence type="ECO:0000256" key="5">
    <source>
        <dbReference type="ARBA" id="ARBA00023239"/>
    </source>
</evidence>
<keyword evidence="4 7" id="KW-0665">Pyrimidine biosynthesis</keyword>
<feature type="binding site" evidence="7 9">
    <location>
        <position position="192"/>
    </location>
    <ligand>
        <name>substrate</name>
    </ligand>
</feature>
<dbReference type="NCBIfam" id="TIGR01740">
    <property type="entry name" value="pyrF"/>
    <property type="match status" value="1"/>
</dbReference>
<dbReference type="SUPFAM" id="SSF51366">
    <property type="entry name" value="Ribulose-phoshate binding barrel"/>
    <property type="match status" value="1"/>
</dbReference>
<organism evidence="12 13">
    <name type="scientific">Hansschlegelia zhihuaiae</name>
    <dbReference type="NCBI Taxonomy" id="405005"/>
    <lineage>
        <taxon>Bacteria</taxon>
        <taxon>Pseudomonadati</taxon>
        <taxon>Pseudomonadota</taxon>
        <taxon>Alphaproteobacteria</taxon>
        <taxon>Hyphomicrobiales</taxon>
        <taxon>Methylopilaceae</taxon>
        <taxon>Hansschlegelia</taxon>
    </lineage>
</organism>
<evidence type="ECO:0000313" key="12">
    <source>
        <dbReference type="EMBL" id="RXF69583.1"/>
    </source>
</evidence>
<dbReference type="Pfam" id="PF00215">
    <property type="entry name" value="OMPdecase"/>
    <property type="match status" value="1"/>
</dbReference>
<dbReference type="Proteomes" id="UP000289708">
    <property type="component" value="Unassembled WGS sequence"/>
</dbReference>
<comment type="subunit">
    <text evidence="7">Homodimer.</text>
</comment>
<dbReference type="PROSITE" id="PS00156">
    <property type="entry name" value="OMPDECASE"/>
    <property type="match status" value="1"/>
</dbReference>
<comment type="similarity">
    <text evidence="7">Belongs to the OMP decarboxylase family. Type 1 subfamily.</text>
</comment>
<dbReference type="NCBIfam" id="NF001273">
    <property type="entry name" value="PRK00230.1"/>
    <property type="match status" value="1"/>
</dbReference>
<dbReference type="PANTHER" id="PTHR32119:SF2">
    <property type="entry name" value="OROTIDINE 5'-PHOSPHATE DECARBOXYLASE"/>
    <property type="match status" value="1"/>
</dbReference>
<dbReference type="InterPro" id="IPR011060">
    <property type="entry name" value="RibuloseP-bd_barrel"/>
</dbReference>
<evidence type="ECO:0000313" key="13">
    <source>
        <dbReference type="Proteomes" id="UP000289708"/>
    </source>
</evidence>
<evidence type="ECO:0000256" key="6">
    <source>
        <dbReference type="ARBA" id="ARBA00049157"/>
    </source>
</evidence>
<gene>
    <name evidence="7" type="primary">pyrF</name>
    <name evidence="12" type="ORF">EK403_18460</name>
</gene>
<evidence type="ECO:0000256" key="10">
    <source>
        <dbReference type="RuleBase" id="RU000512"/>
    </source>
</evidence>
<keyword evidence="13" id="KW-1185">Reference proteome</keyword>
<feature type="binding site" evidence="7 9">
    <location>
        <position position="40"/>
    </location>
    <ligand>
        <name>substrate</name>
    </ligand>
</feature>
<feature type="active site" description="For OMPdecase activity" evidence="8">
    <location>
        <position position="72"/>
    </location>
</feature>
<evidence type="ECO:0000256" key="8">
    <source>
        <dbReference type="PIRSR" id="PIRSR614732-1"/>
    </source>
</evidence>
<comment type="caution">
    <text evidence="12">The sequence shown here is derived from an EMBL/GenBank/DDBJ whole genome shotgun (WGS) entry which is preliminary data.</text>
</comment>
<evidence type="ECO:0000256" key="9">
    <source>
        <dbReference type="PIRSR" id="PIRSR614732-2"/>
    </source>
</evidence>
<feature type="domain" description="Orotidine 5'-phosphate decarboxylase" evidence="11">
    <location>
        <begin position="12"/>
        <end position="228"/>
    </location>
</feature>
<evidence type="ECO:0000256" key="2">
    <source>
        <dbReference type="ARBA" id="ARBA00004861"/>
    </source>
</evidence>
<dbReference type="EMBL" id="RYFI01000021">
    <property type="protein sequence ID" value="RXF69583.1"/>
    <property type="molecule type" value="Genomic_DNA"/>
</dbReference>
<feature type="binding site" evidence="7 9">
    <location>
        <position position="212"/>
    </location>
    <ligand>
        <name>substrate</name>
    </ligand>
</feature>